<keyword evidence="1" id="KW-0804">Transcription</keyword>
<feature type="region of interest" description="Disordered" evidence="2">
    <location>
        <begin position="33"/>
        <end position="233"/>
    </location>
</feature>
<comment type="function">
    <text evidence="1">TFIIF is a general transcription initiation factor that binds to RNA polymerase II and helps to recruit it to the initiation complex in collaboration with TFIIB. It promotes transcription elongation.</text>
</comment>
<feature type="compositionally biased region" description="Basic and acidic residues" evidence="2">
    <location>
        <begin position="44"/>
        <end position="58"/>
    </location>
</feature>
<protein>
    <recommendedName>
        <fullName evidence="1">Transcription initiation factor IIF subunit alpha</fullName>
    </recommendedName>
</protein>
<reference evidence="4" key="1">
    <citation type="submission" date="2025-08" db="UniProtKB">
        <authorList>
            <consortium name="RefSeq"/>
        </authorList>
    </citation>
    <scope>IDENTIFICATION</scope>
    <source>
        <strain evidence="4">11010-0011.00</strain>
        <tissue evidence="4">Whole body</tissue>
    </source>
</reference>
<dbReference type="SUPFAM" id="SSF46785">
    <property type="entry name" value="Winged helix' DNA-binding domain"/>
    <property type="match status" value="1"/>
</dbReference>
<feature type="compositionally biased region" description="Acidic residues" evidence="2">
    <location>
        <begin position="59"/>
        <end position="69"/>
    </location>
</feature>
<feature type="compositionally biased region" description="Acidic residues" evidence="2">
    <location>
        <begin position="138"/>
        <end position="167"/>
    </location>
</feature>
<dbReference type="GeneID" id="115632928"/>
<dbReference type="GO" id="GO:0003677">
    <property type="term" value="F:DNA binding"/>
    <property type="evidence" value="ECO:0007669"/>
    <property type="project" value="UniProtKB-KW"/>
</dbReference>
<evidence type="ECO:0000313" key="3">
    <source>
        <dbReference type="Proteomes" id="UP000504634"/>
    </source>
</evidence>
<dbReference type="InterPro" id="IPR036390">
    <property type="entry name" value="WH_DNA-bd_sf"/>
</dbReference>
<feature type="compositionally biased region" description="Acidic residues" evidence="2">
    <location>
        <begin position="115"/>
        <end position="131"/>
    </location>
</feature>
<dbReference type="GO" id="GO:0006367">
    <property type="term" value="P:transcription initiation at RNA polymerase II promoter"/>
    <property type="evidence" value="ECO:0007669"/>
    <property type="project" value="InterPro"/>
</dbReference>
<accession>A0A6J2UD63</accession>
<dbReference type="InterPro" id="IPR036388">
    <property type="entry name" value="WH-like_DNA-bd_sf"/>
</dbReference>
<evidence type="ECO:0000256" key="2">
    <source>
        <dbReference type="SAM" id="MobiDB-lite"/>
    </source>
</evidence>
<dbReference type="RefSeq" id="XP_030386080.1">
    <property type="nucleotide sequence ID" value="XM_030530220.1"/>
</dbReference>
<sequence>MSAEAATSKYNTGSVKKSQTGIMNFKSTENVTQFNGIMTTEEERESRMHLMKREHWGDEQEEDGEEDPEEVKLAKIAKMVSERDEQIDFEEQSSHSEDEELNKGAYEIVNYEETFPAEEEKMEFDRDEESDVSGKESDDSDDSSDDSDDPLDDSDDTSDDGDEESDDGQGNKQHYKNQSNSSSESDDDDTESKSDSSDSSTDSDSDAKSDSPANGTKKMKVKMGASKPPIPPAVANKRLEQNSISVEAVRRALKRKPMTATQLIAKFRNKRAGMSGTYVVQMLHGILMKIDPNKEIIQGKMYLWIKNDTEEPTKH</sequence>
<dbReference type="Pfam" id="PF05793">
    <property type="entry name" value="TFIIF_alpha"/>
    <property type="match status" value="1"/>
</dbReference>
<keyword evidence="1" id="KW-0539">Nucleus</keyword>
<dbReference type="GO" id="GO:0005634">
    <property type="term" value="C:nucleus"/>
    <property type="evidence" value="ECO:0007669"/>
    <property type="project" value="UniProtKB-SubCell"/>
</dbReference>
<comment type="similarity">
    <text evidence="1">Belongs to the TFIIF alpha subunit family.</text>
</comment>
<dbReference type="AlphaFoldDB" id="A0A6J2UD63"/>
<feature type="compositionally biased region" description="Basic and acidic residues" evidence="2">
    <location>
        <begin position="80"/>
        <end position="96"/>
    </location>
</feature>
<keyword evidence="1" id="KW-0238">DNA-binding</keyword>
<feature type="compositionally biased region" description="Polar residues" evidence="2">
    <location>
        <begin position="170"/>
        <end position="180"/>
    </location>
</feature>
<proteinExistence type="inferred from homology"/>
<dbReference type="InterPro" id="IPR008851">
    <property type="entry name" value="TFIIF-alpha"/>
</dbReference>
<dbReference type="OrthoDB" id="76676at2759"/>
<dbReference type="Gene3D" id="1.10.10.10">
    <property type="entry name" value="Winged helix-like DNA-binding domain superfamily/Winged helix DNA-binding domain"/>
    <property type="match status" value="1"/>
</dbReference>
<dbReference type="GO" id="GO:0032968">
    <property type="term" value="P:positive regulation of transcription elongation by RNA polymerase II"/>
    <property type="evidence" value="ECO:0007669"/>
    <property type="project" value="InterPro"/>
</dbReference>
<keyword evidence="1" id="KW-0805">Transcription regulation</keyword>
<name>A0A6J2UD63_DROLE</name>
<evidence type="ECO:0000313" key="4">
    <source>
        <dbReference type="RefSeq" id="XP_030386080.1"/>
    </source>
</evidence>
<comment type="subcellular location">
    <subcellularLocation>
        <location evidence="1">Nucleus</location>
    </subcellularLocation>
</comment>
<gene>
    <name evidence="4" type="primary">LOC115632928</name>
</gene>
<keyword evidence="3" id="KW-1185">Reference proteome</keyword>
<dbReference type="Proteomes" id="UP000504634">
    <property type="component" value="Unplaced"/>
</dbReference>
<evidence type="ECO:0000256" key="1">
    <source>
        <dbReference type="RuleBase" id="RU366044"/>
    </source>
</evidence>
<organism evidence="3 4">
    <name type="scientific">Drosophila lebanonensis</name>
    <name type="common">Fruit fly</name>
    <name type="synonym">Scaptodrosophila lebanonensis</name>
    <dbReference type="NCBI Taxonomy" id="7225"/>
    <lineage>
        <taxon>Eukaryota</taxon>
        <taxon>Metazoa</taxon>
        <taxon>Ecdysozoa</taxon>
        <taxon>Arthropoda</taxon>
        <taxon>Hexapoda</taxon>
        <taxon>Insecta</taxon>
        <taxon>Pterygota</taxon>
        <taxon>Neoptera</taxon>
        <taxon>Endopterygota</taxon>
        <taxon>Diptera</taxon>
        <taxon>Brachycera</taxon>
        <taxon>Muscomorpha</taxon>
        <taxon>Ephydroidea</taxon>
        <taxon>Drosophilidae</taxon>
        <taxon>Scaptodrosophila</taxon>
    </lineage>
</organism>